<accession>A0A8J4VVD2</accession>
<gene>
    <name evidence="1" type="ORF">CMV_003254</name>
</gene>
<sequence length="151" mass="17651">MEMRGIEPRTSRMQSERSTMVFRLHSRFKARTPKRAQLQNHLVLAFPPLLSSVQDGISGEARSCGESYGSDWIQRSGDSGKVAYMDRSLFHKLLLDDSDEDEIIEEVVMETSQHKRRCYIRRNRLVGHGRLFLDYFAPTPIYPPSLFRRRF</sequence>
<dbReference type="AlphaFoldDB" id="A0A8J4VVD2"/>
<dbReference type="EMBL" id="JRKL02000256">
    <property type="protein sequence ID" value="KAF3973318.1"/>
    <property type="molecule type" value="Genomic_DNA"/>
</dbReference>
<organism evidence="1 2">
    <name type="scientific">Castanea mollissima</name>
    <name type="common">Chinese chestnut</name>
    <dbReference type="NCBI Taxonomy" id="60419"/>
    <lineage>
        <taxon>Eukaryota</taxon>
        <taxon>Viridiplantae</taxon>
        <taxon>Streptophyta</taxon>
        <taxon>Embryophyta</taxon>
        <taxon>Tracheophyta</taxon>
        <taxon>Spermatophyta</taxon>
        <taxon>Magnoliopsida</taxon>
        <taxon>eudicotyledons</taxon>
        <taxon>Gunneridae</taxon>
        <taxon>Pentapetalae</taxon>
        <taxon>rosids</taxon>
        <taxon>fabids</taxon>
        <taxon>Fagales</taxon>
        <taxon>Fagaceae</taxon>
        <taxon>Castanea</taxon>
    </lineage>
</organism>
<comment type="caution">
    <text evidence="1">The sequence shown here is derived from an EMBL/GenBank/DDBJ whole genome shotgun (WGS) entry which is preliminary data.</text>
</comment>
<keyword evidence="2" id="KW-1185">Reference proteome</keyword>
<proteinExistence type="predicted"/>
<dbReference type="Proteomes" id="UP000737018">
    <property type="component" value="Unassembled WGS sequence"/>
</dbReference>
<evidence type="ECO:0000313" key="1">
    <source>
        <dbReference type="EMBL" id="KAF3973318.1"/>
    </source>
</evidence>
<evidence type="ECO:0000313" key="2">
    <source>
        <dbReference type="Proteomes" id="UP000737018"/>
    </source>
</evidence>
<reference evidence="1" key="1">
    <citation type="submission" date="2020-03" db="EMBL/GenBank/DDBJ databases">
        <title>Castanea mollissima Vanexum genome sequencing.</title>
        <authorList>
            <person name="Staton M."/>
        </authorList>
    </citation>
    <scope>NUCLEOTIDE SEQUENCE</scope>
    <source>
        <tissue evidence="1">Leaf</tissue>
    </source>
</reference>
<protein>
    <submittedName>
        <fullName evidence="1">Uncharacterized protein</fullName>
    </submittedName>
</protein>
<name>A0A8J4VVD2_9ROSI</name>